<evidence type="ECO:0000313" key="6">
    <source>
        <dbReference type="EMBL" id="MBD7984419.1"/>
    </source>
</evidence>
<organism evidence="6 7">
    <name type="scientific">Sporosarcina quadrami</name>
    <dbReference type="NCBI Taxonomy" id="2762234"/>
    <lineage>
        <taxon>Bacteria</taxon>
        <taxon>Bacillati</taxon>
        <taxon>Bacillota</taxon>
        <taxon>Bacilli</taxon>
        <taxon>Bacillales</taxon>
        <taxon>Caryophanaceae</taxon>
        <taxon>Sporosarcina</taxon>
    </lineage>
</organism>
<dbReference type="PANTHER" id="PTHR41286:SF1">
    <property type="entry name" value="HNH NUCLEASE YAJD-RELATED"/>
    <property type="match status" value="1"/>
</dbReference>
<keyword evidence="6" id="KW-0255">Endonuclease</keyword>
<dbReference type="SMART" id="SM00507">
    <property type="entry name" value="HNHc"/>
    <property type="match status" value="1"/>
</dbReference>
<dbReference type="PANTHER" id="PTHR41286">
    <property type="entry name" value="HNH NUCLEASE YAJD-RELATED"/>
    <property type="match status" value="1"/>
</dbReference>
<accession>A0ABR8UA57</accession>
<name>A0ABR8UA57_9BACL</name>
<feature type="domain" description="HNH nuclease" evidence="5">
    <location>
        <begin position="21"/>
        <end position="76"/>
    </location>
</feature>
<evidence type="ECO:0000256" key="2">
    <source>
        <dbReference type="ARBA" id="ARBA00022801"/>
    </source>
</evidence>
<dbReference type="Gene3D" id="1.10.30.50">
    <property type="match status" value="1"/>
</dbReference>
<protein>
    <recommendedName>
        <fullName evidence="4">Putative HNH nuclease YajD</fullName>
    </recommendedName>
</protein>
<keyword evidence="1" id="KW-0540">Nuclease</keyword>
<sequence>MNYIQSRRIGDKIYQTVAWRKLRQYYYGKVHGICERCGEPGNVVHHKIHIDESNVNDPNITMSEDNLELLCHTCHNREHKQVHEPLREGFTFNADGELQYEDTGRDTNQH</sequence>
<dbReference type="InterPro" id="IPR002711">
    <property type="entry name" value="HNH"/>
</dbReference>
<comment type="similarity">
    <text evidence="3">Belongs to the HNH nuclease family.</text>
</comment>
<comment type="caution">
    <text evidence="6">The sequence shown here is derived from an EMBL/GenBank/DDBJ whole genome shotgun (WGS) entry which is preliminary data.</text>
</comment>
<dbReference type="Pfam" id="PF01844">
    <property type="entry name" value="HNH"/>
    <property type="match status" value="1"/>
</dbReference>
<dbReference type="Proteomes" id="UP000626786">
    <property type="component" value="Unassembled WGS sequence"/>
</dbReference>
<dbReference type="EMBL" id="JACSQN010000005">
    <property type="protein sequence ID" value="MBD7984419.1"/>
    <property type="molecule type" value="Genomic_DNA"/>
</dbReference>
<dbReference type="RefSeq" id="WP_191694108.1">
    <property type="nucleotide sequence ID" value="NZ_JACSQN010000005.1"/>
</dbReference>
<proteinExistence type="inferred from homology"/>
<evidence type="ECO:0000259" key="5">
    <source>
        <dbReference type="SMART" id="SM00507"/>
    </source>
</evidence>
<keyword evidence="2" id="KW-0378">Hydrolase</keyword>
<dbReference type="GO" id="GO:0004519">
    <property type="term" value="F:endonuclease activity"/>
    <property type="evidence" value="ECO:0007669"/>
    <property type="project" value="UniProtKB-KW"/>
</dbReference>
<evidence type="ECO:0000256" key="1">
    <source>
        <dbReference type="ARBA" id="ARBA00022722"/>
    </source>
</evidence>
<evidence type="ECO:0000313" key="7">
    <source>
        <dbReference type="Proteomes" id="UP000626786"/>
    </source>
</evidence>
<evidence type="ECO:0000256" key="3">
    <source>
        <dbReference type="ARBA" id="ARBA00038412"/>
    </source>
</evidence>
<dbReference type="InterPro" id="IPR003615">
    <property type="entry name" value="HNH_nuc"/>
</dbReference>
<dbReference type="CDD" id="cd00085">
    <property type="entry name" value="HNHc"/>
    <property type="match status" value="1"/>
</dbReference>
<reference evidence="6 7" key="1">
    <citation type="submission" date="2020-08" db="EMBL/GenBank/DDBJ databases">
        <title>A Genomic Blueprint of the Chicken Gut Microbiome.</title>
        <authorList>
            <person name="Gilroy R."/>
            <person name="Ravi A."/>
            <person name="Getino M."/>
            <person name="Pursley I."/>
            <person name="Horton D.L."/>
            <person name="Alikhan N.-F."/>
            <person name="Baker D."/>
            <person name="Gharbi K."/>
            <person name="Hall N."/>
            <person name="Watson M."/>
            <person name="Adriaenssens E.M."/>
            <person name="Foster-Nyarko E."/>
            <person name="Jarju S."/>
            <person name="Secka A."/>
            <person name="Antonio M."/>
            <person name="Oren A."/>
            <person name="Chaudhuri R."/>
            <person name="La Ragione R.M."/>
            <person name="Hildebrand F."/>
            <person name="Pallen M.J."/>
        </authorList>
    </citation>
    <scope>NUCLEOTIDE SEQUENCE [LARGE SCALE GENOMIC DNA]</scope>
    <source>
        <strain evidence="6 7">Sa2YVA2</strain>
    </source>
</reference>
<keyword evidence="7" id="KW-1185">Reference proteome</keyword>
<evidence type="ECO:0000256" key="4">
    <source>
        <dbReference type="ARBA" id="ARBA00040194"/>
    </source>
</evidence>
<gene>
    <name evidence="6" type="ORF">H9649_07500</name>
</gene>